<dbReference type="PANTHER" id="PTHR15028">
    <property type="entry name" value="CD72-RELATED"/>
    <property type="match status" value="1"/>
</dbReference>
<dbReference type="RefSeq" id="XP_031762672.1">
    <property type="nucleotide sequence ID" value="XM_031906812.1"/>
</dbReference>
<evidence type="ECO:0000259" key="3">
    <source>
        <dbReference type="PROSITE" id="PS50041"/>
    </source>
</evidence>
<dbReference type="InterPro" id="IPR016187">
    <property type="entry name" value="CTDL_fold"/>
</dbReference>
<keyword evidence="2" id="KW-0812">Transmembrane</keyword>
<reference evidence="5" key="1">
    <citation type="submission" date="2025-08" db="UniProtKB">
        <authorList>
            <consortium name="RefSeq"/>
        </authorList>
    </citation>
    <scope>IDENTIFICATION</scope>
    <source>
        <strain evidence="5">Nigerian</strain>
        <tissue evidence="5">Liver and blood</tissue>
    </source>
</reference>
<proteinExistence type="predicted"/>
<accession>A0A8J1JXP5</accession>
<feature type="compositionally biased region" description="Basic and acidic residues" evidence="1">
    <location>
        <begin position="26"/>
        <end position="41"/>
    </location>
</feature>
<gene>
    <name evidence="5 6" type="primary">LOC101734024</name>
</gene>
<evidence type="ECO:0000313" key="6">
    <source>
        <dbReference type="Xenbase" id="XB-GENE-29087463"/>
    </source>
</evidence>
<feature type="region of interest" description="Disordered" evidence="1">
    <location>
        <begin position="21"/>
        <end position="43"/>
    </location>
</feature>
<dbReference type="Gene3D" id="3.10.100.10">
    <property type="entry name" value="Mannose-Binding Protein A, subunit A"/>
    <property type="match status" value="1"/>
</dbReference>
<name>A0A8J1JXP5_XENTR</name>
<sequence>MEEPIIYAKLNQTGPISTPLTAIRDPSGRREAGTRARREEPSETVGITSLGSCPWKHKWLIIGLSVTSLLLLISSVSLGIMMYNTEGLRLGLDLCSSERRSLNLSLSQSQNSERNLTHRLQHSTQLLNCMEQAIRDAEQTDKCPPGWTLFSGKCYFFSDERKTQVESDSFCYRNKARLATVKPSDTSLLRSIQSRKSEYWIGLTVSYYPSSGWYWPDGTIEGRLWASPKPGSCATLGATLGVTACDVQLPWVCEKANDKLDLIDRMNKCNKEIPQ</sequence>
<dbReference type="PROSITE" id="PS50041">
    <property type="entry name" value="C_TYPE_LECTIN_2"/>
    <property type="match status" value="1"/>
</dbReference>
<dbReference type="GeneID" id="101734024"/>
<dbReference type="SMART" id="SM00034">
    <property type="entry name" value="CLECT"/>
    <property type="match status" value="1"/>
</dbReference>
<dbReference type="PANTHER" id="PTHR15028:SF6">
    <property type="entry name" value="B-CELL DIFFERENTIATION ANTIGEN CD72"/>
    <property type="match status" value="1"/>
</dbReference>
<keyword evidence="4" id="KW-1185">Reference proteome</keyword>
<dbReference type="GO" id="GO:0004888">
    <property type="term" value="F:transmembrane signaling receptor activity"/>
    <property type="evidence" value="ECO:0007669"/>
    <property type="project" value="InterPro"/>
</dbReference>
<keyword evidence="2" id="KW-0472">Membrane</keyword>
<dbReference type="KEGG" id="xtr:101734024"/>
<dbReference type="SUPFAM" id="SSF56436">
    <property type="entry name" value="C-type lectin-like"/>
    <property type="match status" value="1"/>
</dbReference>
<keyword evidence="2" id="KW-1133">Transmembrane helix</keyword>
<evidence type="ECO:0000313" key="4">
    <source>
        <dbReference type="Proteomes" id="UP000008143"/>
    </source>
</evidence>
<protein>
    <submittedName>
        <fullName evidence="5">CD209 antigen-like protein A</fullName>
    </submittedName>
</protein>
<feature type="domain" description="C-type lectin" evidence="3">
    <location>
        <begin position="150"/>
        <end position="254"/>
    </location>
</feature>
<dbReference type="AlphaFoldDB" id="A0A8J1JXP5"/>
<evidence type="ECO:0000313" key="5">
    <source>
        <dbReference type="RefSeq" id="XP_031762672.1"/>
    </source>
</evidence>
<dbReference type="Pfam" id="PF00059">
    <property type="entry name" value="Lectin_C"/>
    <property type="match status" value="1"/>
</dbReference>
<dbReference type="InterPro" id="IPR039689">
    <property type="entry name" value="CD72"/>
</dbReference>
<feature type="transmembrane region" description="Helical" evidence="2">
    <location>
        <begin position="59"/>
        <end position="83"/>
    </location>
</feature>
<dbReference type="AGR" id="Xenbase:XB-GENE-29087463"/>
<dbReference type="OMA" id="IMMYNTE"/>
<evidence type="ECO:0000256" key="1">
    <source>
        <dbReference type="SAM" id="MobiDB-lite"/>
    </source>
</evidence>
<dbReference type="Proteomes" id="UP000008143">
    <property type="component" value="Chromosome 1"/>
</dbReference>
<evidence type="ECO:0000256" key="2">
    <source>
        <dbReference type="SAM" id="Phobius"/>
    </source>
</evidence>
<dbReference type="GO" id="GO:0005886">
    <property type="term" value="C:plasma membrane"/>
    <property type="evidence" value="ECO:0007669"/>
    <property type="project" value="InterPro"/>
</dbReference>
<organism evidence="4 5">
    <name type="scientific">Xenopus tropicalis</name>
    <name type="common">Western clawed frog</name>
    <name type="synonym">Silurana tropicalis</name>
    <dbReference type="NCBI Taxonomy" id="8364"/>
    <lineage>
        <taxon>Eukaryota</taxon>
        <taxon>Metazoa</taxon>
        <taxon>Chordata</taxon>
        <taxon>Craniata</taxon>
        <taxon>Vertebrata</taxon>
        <taxon>Euteleostomi</taxon>
        <taxon>Amphibia</taxon>
        <taxon>Batrachia</taxon>
        <taxon>Anura</taxon>
        <taxon>Pipoidea</taxon>
        <taxon>Pipidae</taxon>
        <taxon>Xenopodinae</taxon>
        <taxon>Xenopus</taxon>
        <taxon>Silurana</taxon>
    </lineage>
</organism>
<dbReference type="Xenbase" id="XB-GENE-29087463">
    <property type="gene designation" value="LOC101734024"/>
</dbReference>
<dbReference type="InterPro" id="IPR001304">
    <property type="entry name" value="C-type_lectin-like"/>
</dbReference>
<dbReference type="OrthoDB" id="2142683at2759"/>
<dbReference type="InterPro" id="IPR016186">
    <property type="entry name" value="C-type_lectin-like/link_sf"/>
</dbReference>